<proteinExistence type="predicted"/>
<name>A0A915HGD2_ROMCU</name>
<evidence type="ECO:0000313" key="1">
    <source>
        <dbReference type="Proteomes" id="UP000887565"/>
    </source>
</evidence>
<dbReference type="WBParaSite" id="nRc.2.0.1.t00673-RA">
    <property type="protein sequence ID" value="nRc.2.0.1.t00673-RA"/>
    <property type="gene ID" value="nRc.2.0.1.g00673"/>
</dbReference>
<sequence>CNQFLRVCLKSKFYCKTVFKVEDGSIVHPKFGLEFRKQSILEVGDASQKRDFSKHENRWNSVQINIRLPWMKMLDYRS</sequence>
<accession>A0A915HGD2</accession>
<dbReference type="Proteomes" id="UP000887565">
    <property type="component" value="Unplaced"/>
</dbReference>
<dbReference type="AlphaFoldDB" id="A0A915HGD2"/>
<keyword evidence="1" id="KW-1185">Reference proteome</keyword>
<reference evidence="2" key="1">
    <citation type="submission" date="2022-11" db="UniProtKB">
        <authorList>
            <consortium name="WormBaseParasite"/>
        </authorList>
    </citation>
    <scope>IDENTIFICATION</scope>
</reference>
<evidence type="ECO:0000313" key="2">
    <source>
        <dbReference type="WBParaSite" id="nRc.2.0.1.t00673-RA"/>
    </source>
</evidence>
<protein>
    <submittedName>
        <fullName evidence="2">Uncharacterized protein</fullName>
    </submittedName>
</protein>
<organism evidence="1 2">
    <name type="scientific">Romanomermis culicivorax</name>
    <name type="common">Nematode worm</name>
    <dbReference type="NCBI Taxonomy" id="13658"/>
    <lineage>
        <taxon>Eukaryota</taxon>
        <taxon>Metazoa</taxon>
        <taxon>Ecdysozoa</taxon>
        <taxon>Nematoda</taxon>
        <taxon>Enoplea</taxon>
        <taxon>Dorylaimia</taxon>
        <taxon>Mermithida</taxon>
        <taxon>Mermithoidea</taxon>
        <taxon>Mermithidae</taxon>
        <taxon>Romanomermis</taxon>
    </lineage>
</organism>